<dbReference type="InterPro" id="IPR002938">
    <property type="entry name" value="FAD-bd"/>
</dbReference>
<feature type="non-terminal residue" evidence="7">
    <location>
        <position position="203"/>
    </location>
</feature>
<feature type="domain" description="FAD-binding" evidence="6">
    <location>
        <begin position="90"/>
        <end position="176"/>
    </location>
</feature>
<keyword evidence="3" id="KW-0274">FAD</keyword>
<evidence type="ECO:0000256" key="2">
    <source>
        <dbReference type="ARBA" id="ARBA00022630"/>
    </source>
</evidence>
<evidence type="ECO:0000256" key="1">
    <source>
        <dbReference type="ARBA" id="ARBA00001974"/>
    </source>
</evidence>
<dbReference type="Proteomes" id="UP001165060">
    <property type="component" value="Unassembled WGS sequence"/>
</dbReference>
<evidence type="ECO:0000256" key="4">
    <source>
        <dbReference type="ARBA" id="ARBA00023002"/>
    </source>
</evidence>
<keyword evidence="8" id="KW-1185">Reference proteome</keyword>
<keyword evidence="4" id="KW-0560">Oxidoreductase</keyword>
<protein>
    <recommendedName>
        <fullName evidence="6">FAD-binding domain-containing protein</fullName>
    </recommendedName>
</protein>
<gene>
    <name evidence="7" type="ORF">TeGR_g8064</name>
</gene>
<dbReference type="InterPro" id="IPR036188">
    <property type="entry name" value="FAD/NAD-bd_sf"/>
</dbReference>
<evidence type="ECO:0000256" key="3">
    <source>
        <dbReference type="ARBA" id="ARBA00022827"/>
    </source>
</evidence>
<name>A0ABQ6M904_9STRA</name>
<feature type="compositionally biased region" description="Basic and acidic residues" evidence="5">
    <location>
        <begin position="183"/>
        <end position="192"/>
    </location>
</feature>
<evidence type="ECO:0000313" key="7">
    <source>
        <dbReference type="EMBL" id="GMI21934.1"/>
    </source>
</evidence>
<dbReference type="Pfam" id="PF01494">
    <property type="entry name" value="FAD_binding_3"/>
    <property type="match status" value="1"/>
</dbReference>
<proteinExistence type="predicted"/>
<evidence type="ECO:0000259" key="6">
    <source>
        <dbReference type="Pfam" id="PF01494"/>
    </source>
</evidence>
<dbReference type="EMBL" id="BRYB01000065">
    <property type="protein sequence ID" value="GMI21934.1"/>
    <property type="molecule type" value="Genomic_DNA"/>
</dbReference>
<comment type="cofactor">
    <cofactor evidence="1">
        <name>FAD</name>
        <dbReference type="ChEBI" id="CHEBI:57692"/>
    </cofactor>
</comment>
<dbReference type="Gene3D" id="3.50.50.60">
    <property type="entry name" value="FAD/NAD(P)-binding domain"/>
    <property type="match status" value="1"/>
</dbReference>
<evidence type="ECO:0000313" key="8">
    <source>
        <dbReference type="Proteomes" id="UP001165060"/>
    </source>
</evidence>
<reference evidence="7 8" key="1">
    <citation type="journal article" date="2023" name="Commun. Biol.">
        <title>Genome analysis of Parmales, the sister group of diatoms, reveals the evolutionary specialization of diatoms from phago-mixotrophs to photoautotrophs.</title>
        <authorList>
            <person name="Ban H."/>
            <person name="Sato S."/>
            <person name="Yoshikawa S."/>
            <person name="Yamada K."/>
            <person name="Nakamura Y."/>
            <person name="Ichinomiya M."/>
            <person name="Sato N."/>
            <person name="Blanc-Mathieu R."/>
            <person name="Endo H."/>
            <person name="Kuwata A."/>
            <person name="Ogata H."/>
        </authorList>
    </citation>
    <scope>NUCLEOTIDE SEQUENCE [LARGE SCALE GENOMIC DNA]</scope>
</reference>
<keyword evidence="2" id="KW-0285">Flavoprotein</keyword>
<sequence>MARPAAADVGRGDSPYGGPIQIQSNALAAIRRVSSAAYSEIVSAGTVTADRVSGLKIGYEKGVFLNLGPGYKKGDWLVRFDTLLPALKAGLPPTVVLDRPVLQQILLNHAVPAGCVRIRSRLREYVKLEGGGVKAVLEDGEVLYADAVVGADGIWSSVRRQMHGLQEGADGTAGSGAAGGALTEKEGRRMAKESVLMARGSNR</sequence>
<feature type="region of interest" description="Disordered" evidence="5">
    <location>
        <begin position="166"/>
        <end position="203"/>
    </location>
</feature>
<dbReference type="SUPFAM" id="SSF51905">
    <property type="entry name" value="FAD/NAD(P)-binding domain"/>
    <property type="match status" value="1"/>
</dbReference>
<dbReference type="PANTHER" id="PTHR46496">
    <property type="match status" value="1"/>
</dbReference>
<accession>A0ABQ6M904</accession>
<dbReference type="PANTHER" id="PTHR46496:SF1">
    <property type="entry name" value="ZEAXANTHIN EPOXIDASE, CHLOROPLASTIC"/>
    <property type="match status" value="1"/>
</dbReference>
<comment type="caution">
    <text evidence="7">The sequence shown here is derived from an EMBL/GenBank/DDBJ whole genome shotgun (WGS) entry which is preliminary data.</text>
</comment>
<evidence type="ECO:0000256" key="5">
    <source>
        <dbReference type="SAM" id="MobiDB-lite"/>
    </source>
</evidence>
<organism evidence="7 8">
    <name type="scientific">Tetraparma gracilis</name>
    <dbReference type="NCBI Taxonomy" id="2962635"/>
    <lineage>
        <taxon>Eukaryota</taxon>
        <taxon>Sar</taxon>
        <taxon>Stramenopiles</taxon>
        <taxon>Ochrophyta</taxon>
        <taxon>Bolidophyceae</taxon>
        <taxon>Parmales</taxon>
        <taxon>Triparmaceae</taxon>
        <taxon>Tetraparma</taxon>
    </lineage>
</organism>